<dbReference type="Pfam" id="PF20143">
    <property type="entry name" value="NAD_kinase_C"/>
    <property type="match status" value="1"/>
</dbReference>
<dbReference type="EMBL" id="KC811112">
    <property type="protein sequence ID" value="AGQ18780.1"/>
    <property type="molecule type" value="Genomic_DNA"/>
</dbReference>
<evidence type="ECO:0000256" key="2">
    <source>
        <dbReference type="ARBA" id="ARBA00022777"/>
    </source>
</evidence>
<feature type="binding site" evidence="6">
    <location>
        <position position="64"/>
    </location>
    <ligand>
        <name>NAD(+)</name>
        <dbReference type="ChEBI" id="CHEBI:57540"/>
    </ligand>
</feature>
<feature type="binding site" evidence="6">
    <location>
        <position position="153"/>
    </location>
    <ligand>
        <name>NAD(+)</name>
        <dbReference type="ChEBI" id="CHEBI:57540"/>
    </ligand>
</feature>
<dbReference type="GO" id="GO:0046872">
    <property type="term" value="F:metal ion binding"/>
    <property type="evidence" value="ECO:0007669"/>
    <property type="project" value="UniProtKB-UniRule"/>
</dbReference>
<comment type="function">
    <text evidence="6">Involved in the regulation of the intracellular balance of NAD and NADP, and is a key enzyme in the biosynthesis of NADP. Catalyzes specifically the phosphorylation on 2'-hydroxyl of the adenosine moiety of NAD to yield NADP.</text>
</comment>
<comment type="subcellular location">
    <subcellularLocation>
        <location evidence="6">Cytoplasm</location>
    </subcellularLocation>
</comment>
<gene>
    <name evidence="6" type="primary">nadK</name>
</gene>
<comment type="catalytic activity">
    <reaction evidence="5 6">
        <text>NAD(+) + ATP = ADP + NADP(+) + H(+)</text>
        <dbReference type="Rhea" id="RHEA:18629"/>
        <dbReference type="ChEBI" id="CHEBI:15378"/>
        <dbReference type="ChEBI" id="CHEBI:30616"/>
        <dbReference type="ChEBI" id="CHEBI:57540"/>
        <dbReference type="ChEBI" id="CHEBI:58349"/>
        <dbReference type="ChEBI" id="CHEBI:456216"/>
        <dbReference type="EC" id="2.7.1.23"/>
    </reaction>
</comment>
<dbReference type="InterPro" id="IPR002504">
    <property type="entry name" value="NADK"/>
</dbReference>
<keyword evidence="2 6" id="KW-0418">Kinase</keyword>
<dbReference type="InterPro" id="IPR016064">
    <property type="entry name" value="NAD/diacylglycerol_kinase_sf"/>
</dbReference>
<comment type="caution">
    <text evidence="6">Lacks conserved residue(s) required for the propagation of feature annotation.</text>
</comment>
<proteinExistence type="inferred from homology"/>
<keyword evidence="6" id="KW-0067">ATP-binding</keyword>
<evidence type="ECO:0000256" key="6">
    <source>
        <dbReference type="HAMAP-Rule" id="MF_00361"/>
    </source>
</evidence>
<keyword evidence="3 6" id="KW-0521">NADP</keyword>
<keyword evidence="6" id="KW-0963">Cytoplasm</keyword>
<dbReference type="Gene3D" id="3.40.50.10330">
    <property type="entry name" value="Probable inorganic polyphosphate/atp-NAD kinase, domain 1"/>
    <property type="match status" value="1"/>
</dbReference>
<evidence type="ECO:0000256" key="5">
    <source>
        <dbReference type="ARBA" id="ARBA00047925"/>
    </source>
</evidence>
<dbReference type="PANTHER" id="PTHR20275">
    <property type="entry name" value="NAD KINASE"/>
    <property type="match status" value="1"/>
</dbReference>
<dbReference type="HAMAP" id="MF_00361">
    <property type="entry name" value="NAD_kinase"/>
    <property type="match status" value="1"/>
</dbReference>
<evidence type="ECO:0000313" key="7">
    <source>
        <dbReference type="EMBL" id="AGQ18780.1"/>
    </source>
</evidence>
<dbReference type="AlphaFoldDB" id="S5DPN3"/>
<dbReference type="InterPro" id="IPR017438">
    <property type="entry name" value="ATP-NAD_kinase_N"/>
</dbReference>
<evidence type="ECO:0000256" key="4">
    <source>
        <dbReference type="ARBA" id="ARBA00023027"/>
    </source>
</evidence>
<feature type="binding site" evidence="6">
    <location>
        <begin position="126"/>
        <end position="127"/>
    </location>
    <ligand>
        <name>NAD(+)</name>
        <dbReference type="ChEBI" id="CHEBI:57540"/>
    </ligand>
</feature>
<dbReference type="GO" id="GO:0006741">
    <property type="term" value="P:NADP+ biosynthetic process"/>
    <property type="evidence" value="ECO:0007669"/>
    <property type="project" value="UniProtKB-UniRule"/>
</dbReference>
<name>S5DPN3_9ACTN</name>
<dbReference type="Gene3D" id="2.60.200.30">
    <property type="entry name" value="Probable inorganic polyphosphate/atp-NAD kinase, domain 2"/>
    <property type="match status" value="1"/>
</dbReference>
<feature type="active site" description="Proton acceptor" evidence="6">
    <location>
        <position position="59"/>
    </location>
</feature>
<keyword evidence="4 6" id="KW-0520">NAD</keyword>
<evidence type="ECO:0000256" key="1">
    <source>
        <dbReference type="ARBA" id="ARBA00022679"/>
    </source>
</evidence>
<dbReference type="GO" id="GO:0019674">
    <property type="term" value="P:NAD+ metabolic process"/>
    <property type="evidence" value="ECO:0007669"/>
    <property type="project" value="InterPro"/>
</dbReference>
<feature type="binding site" evidence="6">
    <location>
        <position position="163"/>
    </location>
    <ligand>
        <name>NAD(+)</name>
        <dbReference type="ChEBI" id="CHEBI:57540"/>
    </ligand>
</feature>
<dbReference type="GO" id="GO:0003951">
    <property type="term" value="F:NAD+ kinase activity"/>
    <property type="evidence" value="ECO:0007669"/>
    <property type="project" value="UniProtKB-UniRule"/>
</dbReference>
<dbReference type="SUPFAM" id="SSF111331">
    <property type="entry name" value="NAD kinase/diacylglycerol kinase-like"/>
    <property type="match status" value="1"/>
</dbReference>
<comment type="similarity">
    <text evidence="6">Belongs to the NAD kinase family.</text>
</comment>
<feature type="binding site" evidence="6">
    <location>
        <position position="137"/>
    </location>
    <ligand>
        <name>NAD(+)</name>
        <dbReference type="ChEBI" id="CHEBI:57540"/>
    </ligand>
</feature>
<organism evidence="7">
    <name type="scientific">Candidatus Actinomarina minuta</name>
    <dbReference type="NCBI Taxonomy" id="1389454"/>
    <lineage>
        <taxon>Bacteria</taxon>
        <taxon>Bacillati</taxon>
        <taxon>Actinomycetota</taxon>
        <taxon>Actinomycetes</taxon>
        <taxon>Candidatus Actinomarinidae</taxon>
        <taxon>Candidatus Actinomarinales</taxon>
        <taxon>Candidatus Actinomarineae</taxon>
        <taxon>Candidatus Actinomarinaceae</taxon>
        <taxon>Candidatus Actinomarina</taxon>
    </lineage>
</organism>
<reference evidence="7" key="1">
    <citation type="journal article" date="2013" name="Sci. Rep.">
        <title>Metagenomics uncovers a new group of low GC and ultra-small marine Actinobacteria.</title>
        <authorList>
            <person name="Ghai R."/>
            <person name="Mizuno C.M."/>
            <person name="Picazo A."/>
            <person name="Camacho A."/>
            <person name="Rodriguez-Valera F."/>
        </authorList>
    </citation>
    <scope>NUCLEOTIDE SEQUENCE</scope>
</reference>
<feature type="binding site" evidence="6">
    <location>
        <begin position="59"/>
        <end position="60"/>
    </location>
    <ligand>
        <name>NAD(+)</name>
        <dbReference type="ChEBI" id="CHEBI:57540"/>
    </ligand>
</feature>
<accession>S5DPN3</accession>
<dbReference type="GO" id="GO:0005524">
    <property type="term" value="F:ATP binding"/>
    <property type="evidence" value="ECO:0007669"/>
    <property type="project" value="UniProtKB-KW"/>
</dbReference>
<keyword evidence="1 6" id="KW-0808">Transferase</keyword>
<dbReference type="PANTHER" id="PTHR20275:SF0">
    <property type="entry name" value="NAD KINASE"/>
    <property type="match status" value="1"/>
</dbReference>
<dbReference type="EC" id="2.7.1.23" evidence="6"/>
<dbReference type="InterPro" id="IPR017437">
    <property type="entry name" value="ATP-NAD_kinase_PpnK-typ_C"/>
</dbReference>
<comment type="cofactor">
    <cofactor evidence="6">
        <name>a divalent metal cation</name>
        <dbReference type="ChEBI" id="CHEBI:60240"/>
    </cofactor>
</comment>
<protein>
    <recommendedName>
        <fullName evidence="6">NAD kinase</fullName>
        <ecNumber evidence="6">2.7.1.23</ecNumber>
    </recommendedName>
    <alternativeName>
        <fullName evidence="6">ATP-dependent NAD kinase</fullName>
    </alternativeName>
</protein>
<dbReference type="Pfam" id="PF01513">
    <property type="entry name" value="NAD_kinase"/>
    <property type="match status" value="1"/>
</dbReference>
<feature type="binding site" evidence="6">
    <location>
        <begin position="166"/>
        <end position="171"/>
    </location>
    <ligand>
        <name>NAD(+)</name>
        <dbReference type="ChEBI" id="CHEBI:57540"/>
    </ligand>
</feature>
<evidence type="ECO:0000256" key="3">
    <source>
        <dbReference type="ARBA" id="ARBA00022857"/>
    </source>
</evidence>
<dbReference type="GO" id="GO:0051287">
    <property type="term" value="F:NAD binding"/>
    <property type="evidence" value="ECO:0007669"/>
    <property type="project" value="UniProtKB-ARBA"/>
</dbReference>
<sequence>MKNLLIISSKKYLSKKISKDIFKILDKNKFDYATHEIDSLEDEKYRSNKIDLVISIGGDGTALKAMRIAWQLNSPLINIGPGRLGYLVSSPDNLQSILNDWNGNNYEFVERKAIIQNEDQNFPSFNEVVIIKNSPTRILDLQIETYQQKVKLRGDGIILSTSLGSTAYNYSAGGPIIQNDIDVISITPISPFSKFPRSIVVNKDSLINISINKNQNYAIQFDGVAEIQEKNTENTKYSYNLSNKSVKILGTDNNPKLDLFLNQILR</sequence>
<feature type="binding site" evidence="6">
    <location>
        <position position="155"/>
    </location>
    <ligand>
        <name>NAD(+)</name>
        <dbReference type="ChEBI" id="CHEBI:57540"/>
    </ligand>
</feature>
<keyword evidence="6" id="KW-0547">Nucleotide-binding</keyword>
<dbReference type="GO" id="GO:0005737">
    <property type="term" value="C:cytoplasm"/>
    <property type="evidence" value="ECO:0007669"/>
    <property type="project" value="UniProtKB-SubCell"/>
</dbReference>